<dbReference type="AlphaFoldDB" id="A0A645ECL5"/>
<name>A0A645ECL5_9ZZZZ</name>
<protein>
    <submittedName>
        <fullName evidence="2">Uncharacterized protein</fullName>
    </submittedName>
</protein>
<organism evidence="2">
    <name type="scientific">bioreactor metagenome</name>
    <dbReference type="NCBI Taxonomy" id="1076179"/>
    <lineage>
        <taxon>unclassified sequences</taxon>
        <taxon>metagenomes</taxon>
        <taxon>ecological metagenomes</taxon>
    </lineage>
</organism>
<comment type="caution">
    <text evidence="2">The sequence shown here is derived from an EMBL/GenBank/DDBJ whole genome shotgun (WGS) entry which is preliminary data.</text>
</comment>
<dbReference type="EMBL" id="VSSQ01044663">
    <property type="protein sequence ID" value="MPM98503.1"/>
    <property type="molecule type" value="Genomic_DNA"/>
</dbReference>
<evidence type="ECO:0000313" key="2">
    <source>
        <dbReference type="EMBL" id="MPM98503.1"/>
    </source>
</evidence>
<proteinExistence type="predicted"/>
<feature type="region of interest" description="Disordered" evidence="1">
    <location>
        <begin position="75"/>
        <end position="94"/>
    </location>
</feature>
<evidence type="ECO:0000256" key="1">
    <source>
        <dbReference type="SAM" id="MobiDB-lite"/>
    </source>
</evidence>
<accession>A0A645ECL5</accession>
<sequence>MRSVVVPYARQLVTNRRMASLADMMSSPKSALSFFEKMFFDVDETTGEPCNLASLVKEMARMNDQMETLQTQEAIEKKKQRTAKDSCPMPRRKK</sequence>
<reference evidence="2" key="1">
    <citation type="submission" date="2019-08" db="EMBL/GenBank/DDBJ databases">
        <authorList>
            <person name="Kucharzyk K."/>
            <person name="Murdoch R.W."/>
            <person name="Higgins S."/>
            <person name="Loffler F."/>
        </authorList>
    </citation>
    <scope>NUCLEOTIDE SEQUENCE</scope>
</reference>
<gene>
    <name evidence="2" type="ORF">SDC9_145691</name>
</gene>